<feature type="transmembrane region" description="Helical" evidence="1">
    <location>
        <begin position="248"/>
        <end position="269"/>
    </location>
</feature>
<feature type="transmembrane region" description="Helical" evidence="1">
    <location>
        <begin position="167"/>
        <end position="189"/>
    </location>
</feature>
<dbReference type="STRING" id="39966.A0A369JL82"/>
<feature type="transmembrane region" description="Helical" evidence="1">
    <location>
        <begin position="20"/>
        <end position="41"/>
    </location>
</feature>
<dbReference type="Pfam" id="PF20152">
    <property type="entry name" value="DUF6534"/>
    <property type="match status" value="1"/>
</dbReference>
<dbReference type="OrthoDB" id="2792702at2759"/>
<dbReference type="PANTHER" id="PTHR40465:SF1">
    <property type="entry name" value="DUF6534 DOMAIN-CONTAINING PROTEIN"/>
    <property type="match status" value="1"/>
</dbReference>
<sequence length="358" mass="40018">MSSAEPLTEIDLSVTFAPIYWGFVVSLFLGGITIVQAYIYFPARNDTPLVRSTAICMLLLDLASSILIAQSVYYYLIPHFGSLLPLNSVTPELSAECLISTIITFISQMYFVYQLYNVKRLGQTRWFVLGSITACAVMAFGTNFVYMKSKQYLSTCDFSWRCWHVQFIWFILQATNPPRLACVATMYIFHHGVLANRNGIFAIFFGVAKGFGAVTDILATIAMCIYLTSSRTGISETNKLLNTLVQFVIHRGALVTLIQTALLITFYAAPKNLYWMPFHINVTKLYANTFFAMLNGRNHLKDMRGGVLSASTGFGTHTHSSRVSKFGSEQYDLRTVEGQGNRSLTMPTVTKTVVIADM</sequence>
<comment type="caution">
    <text evidence="3">The sequence shown here is derived from an EMBL/GenBank/DDBJ whole genome shotgun (WGS) entry which is preliminary data.</text>
</comment>
<dbReference type="AlphaFoldDB" id="A0A369JL82"/>
<feature type="domain" description="DUF6534" evidence="2">
    <location>
        <begin position="213"/>
        <end position="299"/>
    </location>
</feature>
<dbReference type="EMBL" id="LUEZ02000053">
    <property type="protein sequence ID" value="RDB21960.1"/>
    <property type="molecule type" value="Genomic_DNA"/>
</dbReference>
<proteinExistence type="predicted"/>
<dbReference type="InParanoid" id="A0A369JL82"/>
<feature type="transmembrane region" description="Helical" evidence="1">
    <location>
        <begin position="201"/>
        <end position="228"/>
    </location>
</feature>
<protein>
    <recommendedName>
        <fullName evidence="2">DUF6534 domain-containing protein</fullName>
    </recommendedName>
</protein>
<dbReference type="PANTHER" id="PTHR40465">
    <property type="entry name" value="CHROMOSOME 1, WHOLE GENOME SHOTGUN SEQUENCE"/>
    <property type="match status" value="1"/>
</dbReference>
<gene>
    <name evidence="3" type="ORF">Hypma_010971</name>
</gene>
<keyword evidence="4" id="KW-1185">Reference proteome</keyword>
<dbReference type="InterPro" id="IPR045339">
    <property type="entry name" value="DUF6534"/>
</dbReference>
<feature type="transmembrane region" description="Helical" evidence="1">
    <location>
        <begin position="53"/>
        <end position="73"/>
    </location>
</feature>
<accession>A0A369JL82</accession>
<evidence type="ECO:0000259" key="2">
    <source>
        <dbReference type="Pfam" id="PF20152"/>
    </source>
</evidence>
<dbReference type="Proteomes" id="UP000076154">
    <property type="component" value="Unassembled WGS sequence"/>
</dbReference>
<organism evidence="3 4">
    <name type="scientific">Hypsizygus marmoreus</name>
    <name type="common">White beech mushroom</name>
    <name type="synonym">Agaricus marmoreus</name>
    <dbReference type="NCBI Taxonomy" id="39966"/>
    <lineage>
        <taxon>Eukaryota</taxon>
        <taxon>Fungi</taxon>
        <taxon>Dikarya</taxon>
        <taxon>Basidiomycota</taxon>
        <taxon>Agaricomycotina</taxon>
        <taxon>Agaricomycetes</taxon>
        <taxon>Agaricomycetidae</taxon>
        <taxon>Agaricales</taxon>
        <taxon>Tricholomatineae</taxon>
        <taxon>Lyophyllaceae</taxon>
        <taxon>Hypsizygus</taxon>
    </lineage>
</organism>
<keyword evidence="1" id="KW-1133">Transmembrane helix</keyword>
<feature type="transmembrane region" description="Helical" evidence="1">
    <location>
        <begin position="125"/>
        <end position="147"/>
    </location>
</feature>
<reference evidence="3" key="1">
    <citation type="submission" date="2018-04" db="EMBL/GenBank/DDBJ databases">
        <title>Whole genome sequencing of Hypsizygus marmoreus.</title>
        <authorList>
            <person name="Choi I.-G."/>
            <person name="Min B."/>
            <person name="Kim J.-G."/>
            <person name="Kim S."/>
            <person name="Oh Y.-L."/>
            <person name="Kong W.-S."/>
            <person name="Park H."/>
            <person name="Jeong J."/>
            <person name="Song E.-S."/>
        </authorList>
    </citation>
    <scope>NUCLEOTIDE SEQUENCE [LARGE SCALE GENOMIC DNA]</scope>
    <source>
        <strain evidence="3">51987-8</strain>
    </source>
</reference>
<evidence type="ECO:0000313" key="3">
    <source>
        <dbReference type="EMBL" id="RDB21960.1"/>
    </source>
</evidence>
<keyword evidence="1" id="KW-0472">Membrane</keyword>
<keyword evidence="1" id="KW-0812">Transmembrane</keyword>
<name>A0A369JL82_HYPMA</name>
<evidence type="ECO:0000313" key="4">
    <source>
        <dbReference type="Proteomes" id="UP000076154"/>
    </source>
</evidence>
<evidence type="ECO:0000256" key="1">
    <source>
        <dbReference type="SAM" id="Phobius"/>
    </source>
</evidence>